<name>A0A9X1QPI0_9CORY</name>
<gene>
    <name evidence="1" type="ORF">L1O03_02490</name>
</gene>
<sequence>MTLLSQLLADDPASPRLSVYDEASGARLDFSAQTLDNWTSKVGNLLLEEFDAQPGATRVELRLPSGWQAVALVLGALSAGCEVVLGEHGAPTEADVLFCSLDAADEDVPAAEAAGSELVVLTADPLGRGVEEIGEELPSLDAIDFGPTVRSYGDQFVEPCPTLAEAWAAHTNAPLPPAERYLCTGWSSTEELWSRVLGPLAAGGSVVIAAGLRPAEELERIARAEKVTARL</sequence>
<accession>A0A9X1QPI0</accession>
<dbReference type="RefSeq" id="WP_236117823.1">
    <property type="nucleotide sequence ID" value="NZ_JAKGSI010000001.1"/>
</dbReference>
<organism evidence="1 2">
    <name type="scientific">Corynebacterium uropygiale</name>
    <dbReference type="NCBI Taxonomy" id="1775911"/>
    <lineage>
        <taxon>Bacteria</taxon>
        <taxon>Bacillati</taxon>
        <taxon>Actinomycetota</taxon>
        <taxon>Actinomycetes</taxon>
        <taxon>Mycobacteriales</taxon>
        <taxon>Corynebacteriaceae</taxon>
        <taxon>Corynebacterium</taxon>
    </lineage>
</organism>
<dbReference type="Gene3D" id="3.40.50.12780">
    <property type="entry name" value="N-terminal domain of ligase-like"/>
    <property type="match status" value="1"/>
</dbReference>
<keyword evidence="2" id="KW-1185">Reference proteome</keyword>
<evidence type="ECO:0000313" key="2">
    <source>
        <dbReference type="Proteomes" id="UP001139336"/>
    </source>
</evidence>
<proteinExistence type="predicted"/>
<dbReference type="NCBIfam" id="TIGR03089">
    <property type="entry name" value="TIGR03089 family protein"/>
    <property type="match status" value="1"/>
</dbReference>
<dbReference type="InterPro" id="IPR042099">
    <property type="entry name" value="ANL_N_sf"/>
</dbReference>
<reference evidence="1" key="1">
    <citation type="submission" date="2022-01" db="EMBL/GenBank/DDBJ databases">
        <title>Corynebacterium sp. nov isolated from isolated from the feces of the greater white-fronted geese (Anser albifrons) at Poyang Lake, PR China.</title>
        <authorList>
            <person name="Liu Q."/>
        </authorList>
    </citation>
    <scope>NUCLEOTIDE SEQUENCE</scope>
    <source>
        <strain evidence="1">JCM 32435</strain>
    </source>
</reference>
<dbReference type="EMBL" id="JAKGSI010000001">
    <property type="protein sequence ID" value="MCF4006047.1"/>
    <property type="molecule type" value="Genomic_DNA"/>
</dbReference>
<comment type="caution">
    <text evidence="1">The sequence shown here is derived from an EMBL/GenBank/DDBJ whole genome shotgun (WGS) entry which is preliminary data.</text>
</comment>
<dbReference type="SUPFAM" id="SSF56801">
    <property type="entry name" value="Acetyl-CoA synthetase-like"/>
    <property type="match status" value="1"/>
</dbReference>
<protein>
    <submittedName>
        <fullName evidence="1">TIGR03089 family protein</fullName>
    </submittedName>
</protein>
<dbReference type="AlphaFoldDB" id="A0A9X1QPI0"/>
<dbReference type="InterPro" id="IPR017523">
    <property type="entry name" value="Rv3268"/>
</dbReference>
<dbReference type="Proteomes" id="UP001139336">
    <property type="component" value="Unassembled WGS sequence"/>
</dbReference>
<evidence type="ECO:0000313" key="1">
    <source>
        <dbReference type="EMBL" id="MCF4006047.1"/>
    </source>
</evidence>